<dbReference type="Pfam" id="PF02801">
    <property type="entry name" value="Ketoacyl-synt_C"/>
    <property type="match status" value="1"/>
</dbReference>
<reference evidence="15 16" key="1">
    <citation type="submission" date="2020-04" db="EMBL/GenBank/DDBJ databases">
        <title>Zoogloea sp. G-4-1-14 isolated from soil.</title>
        <authorList>
            <person name="Dahal R.H."/>
        </authorList>
    </citation>
    <scope>NUCLEOTIDE SEQUENCE [LARGE SCALE GENOMIC DNA]</scope>
    <source>
        <strain evidence="15 16">G-4-1-14</strain>
    </source>
</reference>
<dbReference type="PANTHER" id="PTHR11712">
    <property type="entry name" value="POLYKETIDE SYNTHASE-RELATED"/>
    <property type="match status" value="1"/>
</dbReference>
<dbReference type="InterPro" id="IPR014031">
    <property type="entry name" value="Ketoacyl_synth_C"/>
</dbReference>
<dbReference type="GO" id="GO:0005886">
    <property type="term" value="C:plasma membrane"/>
    <property type="evidence" value="ECO:0007669"/>
    <property type="project" value="UniProtKB-SubCell"/>
</dbReference>
<dbReference type="CDD" id="cd00834">
    <property type="entry name" value="KAS_I_II"/>
    <property type="match status" value="1"/>
</dbReference>
<accession>A0A848G3W0</accession>
<evidence type="ECO:0000256" key="11">
    <source>
        <dbReference type="ARBA" id="ARBA00039445"/>
    </source>
</evidence>
<dbReference type="SUPFAM" id="SSF53901">
    <property type="entry name" value="Thiolase-like"/>
    <property type="match status" value="2"/>
</dbReference>
<dbReference type="GO" id="GO:0006633">
    <property type="term" value="P:fatty acid biosynthetic process"/>
    <property type="evidence" value="ECO:0007669"/>
    <property type="project" value="TreeGrafter"/>
</dbReference>
<evidence type="ECO:0000256" key="9">
    <source>
        <dbReference type="ARBA" id="ARBA00023136"/>
    </source>
</evidence>
<dbReference type="PROSITE" id="PS52004">
    <property type="entry name" value="KS3_2"/>
    <property type="match status" value="1"/>
</dbReference>
<evidence type="ECO:0000256" key="13">
    <source>
        <dbReference type="RuleBase" id="RU003694"/>
    </source>
</evidence>
<organism evidence="15 16">
    <name type="scientific">Zoogloea dura</name>
    <dbReference type="NCBI Taxonomy" id="2728840"/>
    <lineage>
        <taxon>Bacteria</taxon>
        <taxon>Pseudomonadati</taxon>
        <taxon>Pseudomonadota</taxon>
        <taxon>Betaproteobacteria</taxon>
        <taxon>Rhodocyclales</taxon>
        <taxon>Zoogloeaceae</taxon>
        <taxon>Zoogloea</taxon>
    </lineage>
</organism>
<evidence type="ECO:0000256" key="3">
    <source>
        <dbReference type="ARBA" id="ARBA00022458"/>
    </source>
</evidence>
<gene>
    <name evidence="15" type="ORF">HHL15_08820</name>
</gene>
<comment type="similarity">
    <text evidence="2 13">Belongs to the thiolase-like superfamily. Beta-ketoacyl-ACP synthases family.</text>
</comment>
<dbReference type="InterPro" id="IPR014030">
    <property type="entry name" value="Ketoacyl_synth_N"/>
</dbReference>
<dbReference type="SMART" id="SM00825">
    <property type="entry name" value="PKS_KS"/>
    <property type="match status" value="1"/>
</dbReference>
<dbReference type="Pfam" id="PF00109">
    <property type="entry name" value="ketoacyl-synt"/>
    <property type="match status" value="1"/>
</dbReference>
<keyword evidence="3" id="KW-0536">Nodulation</keyword>
<keyword evidence="4" id="KW-1003">Cell membrane</keyword>
<evidence type="ECO:0000313" key="16">
    <source>
        <dbReference type="Proteomes" id="UP000580043"/>
    </source>
</evidence>
<keyword evidence="7" id="KW-0812">Transmembrane</keyword>
<sequence>MTARRVAVTGLGVVSPAGLDARSMFGRLLDGESFVRLHTIDQPPRPITQPAIHCADFNADAAIGRPLASSTDRSVQMALAACFEAWKDAGLERSPVTGAGNPEHGVSWGSALGSTTTWERGYKEMWQNGRDRLPPLSVVLGMSNAAASHISIQLGLGNASLTYVAACASAAAAIGEGYKRIRNGEATLMVTGGSDVPLAYAVMKAWDALRVVALGDEDSAPGCCRPFHPGRSGLVLGEGAATLILEEWEHARARGATILAELVGYGTCSDHSHLVRPDRDGQVRAMRLALDDAGLSPDDVDYVNAHGTATIEGDAIEVDSLRTLFGARAAEVPVSATKSMHGHLMGAAGAIEALSTVLALHRDALPPTANLDTIDPACQGVRHIIGGALRNSGARVALSNSFAFGGCNAVLAFRKAEAH</sequence>
<evidence type="ECO:0000256" key="6">
    <source>
        <dbReference type="ARBA" id="ARBA00022679"/>
    </source>
</evidence>
<evidence type="ECO:0000256" key="1">
    <source>
        <dbReference type="ARBA" id="ARBA00004533"/>
    </source>
</evidence>
<name>A0A848G3W0_9RHOO</name>
<keyword evidence="8" id="KW-1133">Transmembrane helix</keyword>
<protein>
    <recommendedName>
        <fullName evidence="11">Nodulation protein E</fullName>
    </recommendedName>
    <alternativeName>
        <fullName evidence="12">Host-specificity of nodulation protein B</fullName>
    </alternativeName>
</protein>
<dbReference type="EMBL" id="JABBGA010000005">
    <property type="protein sequence ID" value="NML25840.1"/>
    <property type="molecule type" value="Genomic_DNA"/>
</dbReference>
<dbReference type="PANTHER" id="PTHR11712:SF352">
    <property type="entry name" value="3-OXOACYL-[ACYL-CARRIER-PROTEIN] SYNTHASE"/>
    <property type="match status" value="1"/>
</dbReference>
<comment type="subcellular location">
    <subcellularLocation>
        <location evidence="1">Cell inner membrane</location>
    </subcellularLocation>
</comment>
<evidence type="ECO:0000259" key="14">
    <source>
        <dbReference type="PROSITE" id="PS52004"/>
    </source>
</evidence>
<dbReference type="InterPro" id="IPR000794">
    <property type="entry name" value="Beta-ketoacyl_synthase"/>
</dbReference>
<evidence type="ECO:0000256" key="7">
    <source>
        <dbReference type="ARBA" id="ARBA00022692"/>
    </source>
</evidence>
<evidence type="ECO:0000256" key="10">
    <source>
        <dbReference type="ARBA" id="ARBA00037576"/>
    </source>
</evidence>
<keyword evidence="9" id="KW-0472">Membrane</keyword>
<evidence type="ECO:0000313" key="15">
    <source>
        <dbReference type="EMBL" id="NML25840.1"/>
    </source>
</evidence>
<dbReference type="GO" id="GO:0004315">
    <property type="term" value="F:3-oxoacyl-[acyl-carrier-protein] synthase activity"/>
    <property type="evidence" value="ECO:0007669"/>
    <property type="project" value="TreeGrafter"/>
</dbReference>
<dbReference type="InterPro" id="IPR020841">
    <property type="entry name" value="PKS_Beta-ketoAc_synthase_dom"/>
</dbReference>
<dbReference type="RefSeq" id="WP_169145385.1">
    <property type="nucleotide sequence ID" value="NZ_JABBGA010000005.1"/>
</dbReference>
<keyword evidence="5" id="KW-0997">Cell inner membrane</keyword>
<proteinExistence type="inferred from homology"/>
<comment type="caution">
    <text evidence="15">The sequence shown here is derived from an EMBL/GenBank/DDBJ whole genome shotgun (WGS) entry which is preliminary data.</text>
</comment>
<evidence type="ECO:0000256" key="4">
    <source>
        <dbReference type="ARBA" id="ARBA00022475"/>
    </source>
</evidence>
<dbReference type="AlphaFoldDB" id="A0A848G3W0"/>
<keyword evidence="16" id="KW-1185">Reference proteome</keyword>
<dbReference type="InterPro" id="IPR016039">
    <property type="entry name" value="Thiolase-like"/>
</dbReference>
<evidence type="ECO:0000256" key="8">
    <source>
        <dbReference type="ARBA" id="ARBA00022989"/>
    </source>
</evidence>
<feature type="domain" description="Ketosynthase family 3 (KS3)" evidence="14">
    <location>
        <begin position="3"/>
        <end position="415"/>
    </location>
</feature>
<evidence type="ECO:0000256" key="5">
    <source>
        <dbReference type="ARBA" id="ARBA00022519"/>
    </source>
</evidence>
<comment type="function">
    <text evidence="10">Proposed to synthesize NOD factor fatty acyl chain. Involved in the synthesis of a highly unsaturated fatty acid moiety, which forms part of a lipo-oligosaccharide that is responsible for host specificity.</text>
</comment>
<keyword evidence="6 13" id="KW-0808">Transferase</keyword>
<dbReference type="Proteomes" id="UP000580043">
    <property type="component" value="Unassembled WGS sequence"/>
</dbReference>
<dbReference type="Gene3D" id="3.40.47.10">
    <property type="match status" value="1"/>
</dbReference>
<evidence type="ECO:0000256" key="12">
    <source>
        <dbReference type="ARBA" id="ARBA00041756"/>
    </source>
</evidence>
<evidence type="ECO:0000256" key="2">
    <source>
        <dbReference type="ARBA" id="ARBA00008467"/>
    </source>
</evidence>